<dbReference type="GO" id="GO:0005737">
    <property type="term" value="C:cytoplasm"/>
    <property type="evidence" value="ECO:0007669"/>
    <property type="project" value="TreeGrafter"/>
</dbReference>
<comment type="caution">
    <text evidence="3">The sequence shown here is derived from an EMBL/GenBank/DDBJ whole genome shotgun (WGS) entry which is preliminary data.</text>
</comment>
<dbReference type="STRING" id="200324.A0A2N5T8P7"/>
<dbReference type="InterPro" id="IPR050130">
    <property type="entry name" value="ClpA_ClpB"/>
</dbReference>
<dbReference type="EMBL" id="PGCJ01000779">
    <property type="protein sequence ID" value="PLW21865.1"/>
    <property type="molecule type" value="Genomic_DNA"/>
</dbReference>
<dbReference type="PANTHER" id="PTHR11638:SF18">
    <property type="entry name" value="HEAT SHOCK PROTEIN 104"/>
    <property type="match status" value="1"/>
</dbReference>
<evidence type="ECO:0000256" key="1">
    <source>
        <dbReference type="ARBA" id="ARBA00022741"/>
    </source>
</evidence>
<gene>
    <name evidence="3" type="ORF">PCANC_03354</name>
</gene>
<evidence type="ECO:0000313" key="4">
    <source>
        <dbReference type="Proteomes" id="UP000235388"/>
    </source>
</evidence>
<evidence type="ECO:0000256" key="2">
    <source>
        <dbReference type="ARBA" id="ARBA00022840"/>
    </source>
</evidence>
<keyword evidence="4" id="KW-1185">Reference proteome</keyword>
<dbReference type="GO" id="GO:0005524">
    <property type="term" value="F:ATP binding"/>
    <property type="evidence" value="ECO:0007669"/>
    <property type="project" value="UniProtKB-KW"/>
</dbReference>
<dbReference type="Proteomes" id="UP000235388">
    <property type="component" value="Unassembled WGS sequence"/>
</dbReference>
<organism evidence="3 4">
    <name type="scientific">Puccinia coronata f. sp. avenae</name>
    <dbReference type="NCBI Taxonomy" id="200324"/>
    <lineage>
        <taxon>Eukaryota</taxon>
        <taxon>Fungi</taxon>
        <taxon>Dikarya</taxon>
        <taxon>Basidiomycota</taxon>
        <taxon>Pucciniomycotina</taxon>
        <taxon>Pucciniomycetes</taxon>
        <taxon>Pucciniales</taxon>
        <taxon>Pucciniaceae</taxon>
        <taxon>Puccinia</taxon>
    </lineage>
</organism>
<evidence type="ECO:0008006" key="5">
    <source>
        <dbReference type="Google" id="ProtNLM"/>
    </source>
</evidence>
<proteinExistence type="predicted"/>
<name>A0A2N5T8P7_9BASI</name>
<sequence>MRKDVTLYPVHPPDLRDPNIGRNSFNQHHDKSTFTCIQVTSQSTKAPLYFVISLVYKRKGFVAVQVIAGASTDCSFSHCHARNICGQQLQRKAGDALKEFRIDLTAKAKKGQFDPCIAEKVRRKPFSLVLLDEFERARAGVIDRKTGQVTEANKEAVRQAVKVLFPPGLINWLDDLVVFHSLAEESVLQIVNVRP</sequence>
<dbReference type="PANTHER" id="PTHR11638">
    <property type="entry name" value="ATP-DEPENDENT CLP PROTEASE"/>
    <property type="match status" value="1"/>
</dbReference>
<reference evidence="3 4" key="1">
    <citation type="submission" date="2017-11" db="EMBL/GenBank/DDBJ databases">
        <title>De novo assembly and phasing of dikaryotic genomes from two isolates of Puccinia coronata f. sp. avenae, the causal agent of oat crown rust.</title>
        <authorList>
            <person name="Miller M.E."/>
            <person name="Zhang Y."/>
            <person name="Omidvar V."/>
            <person name="Sperschneider J."/>
            <person name="Schwessinger B."/>
            <person name="Raley C."/>
            <person name="Palmer J.M."/>
            <person name="Garnica D."/>
            <person name="Upadhyaya N."/>
            <person name="Rathjen J."/>
            <person name="Taylor J.M."/>
            <person name="Park R.F."/>
            <person name="Dodds P.N."/>
            <person name="Hirsch C.D."/>
            <person name="Kianian S.F."/>
            <person name="Figueroa M."/>
        </authorList>
    </citation>
    <scope>NUCLEOTIDE SEQUENCE [LARGE SCALE GENOMIC DNA]</scope>
    <source>
        <strain evidence="3">12NC29</strain>
    </source>
</reference>
<dbReference type="AlphaFoldDB" id="A0A2N5T8P7"/>
<evidence type="ECO:0000313" key="3">
    <source>
        <dbReference type="EMBL" id="PLW21865.1"/>
    </source>
</evidence>
<dbReference type="GO" id="GO:0016887">
    <property type="term" value="F:ATP hydrolysis activity"/>
    <property type="evidence" value="ECO:0007669"/>
    <property type="project" value="TreeGrafter"/>
</dbReference>
<dbReference type="GO" id="GO:0034605">
    <property type="term" value="P:cellular response to heat"/>
    <property type="evidence" value="ECO:0007669"/>
    <property type="project" value="TreeGrafter"/>
</dbReference>
<protein>
    <recommendedName>
        <fullName evidence="5">ATPase AAA-type core domain-containing protein</fullName>
    </recommendedName>
</protein>
<accession>A0A2N5T8P7</accession>
<keyword evidence="1" id="KW-0547">Nucleotide-binding</keyword>
<keyword evidence="2" id="KW-0067">ATP-binding</keyword>
<dbReference type="OrthoDB" id="47330at2759"/>